<name>A0A7L0I570_AREIN</name>
<accession>A0A7L0I570</accession>
<reference evidence="1 2" key="1">
    <citation type="submission" date="2019-09" db="EMBL/GenBank/DDBJ databases">
        <title>Bird 10,000 Genomes (B10K) Project - Family phase.</title>
        <authorList>
            <person name="Zhang G."/>
        </authorList>
    </citation>
    <scope>NUCLEOTIDE SEQUENCE [LARGE SCALE GENOMIC DNA]</scope>
    <source>
        <strain evidence="1">B10K-DU-005-73</strain>
        <tissue evidence="1">Liver</tissue>
    </source>
</reference>
<dbReference type="Proteomes" id="UP000541811">
    <property type="component" value="Unassembled WGS sequence"/>
</dbReference>
<keyword evidence="2" id="KW-1185">Reference proteome</keyword>
<proteinExistence type="predicted"/>
<feature type="non-terminal residue" evidence="1">
    <location>
        <position position="1"/>
    </location>
</feature>
<dbReference type="InterPro" id="IPR039717">
    <property type="entry name" value="Hgh1"/>
</dbReference>
<protein>
    <submittedName>
        <fullName evidence="1">HGH1 protein</fullName>
    </submittedName>
</protein>
<dbReference type="PANTHER" id="PTHR13387:SF9">
    <property type="entry name" value="PROTEIN HGH1 HOMOLOG"/>
    <property type="match status" value="1"/>
</dbReference>
<gene>
    <name evidence="1" type="primary">Hgh1_0</name>
    <name evidence="1" type="ORF">AREINT_R15156</name>
</gene>
<organism evidence="1 2">
    <name type="scientific">Arenaria interpres</name>
    <name type="common">Ruddy turnstone</name>
    <name type="synonym">Tringa interpres</name>
    <dbReference type="NCBI Taxonomy" id="54971"/>
    <lineage>
        <taxon>Eukaryota</taxon>
        <taxon>Metazoa</taxon>
        <taxon>Chordata</taxon>
        <taxon>Craniata</taxon>
        <taxon>Vertebrata</taxon>
        <taxon>Euteleostomi</taxon>
        <taxon>Archelosauria</taxon>
        <taxon>Archosauria</taxon>
        <taxon>Dinosauria</taxon>
        <taxon>Saurischia</taxon>
        <taxon>Theropoda</taxon>
        <taxon>Coelurosauria</taxon>
        <taxon>Aves</taxon>
        <taxon>Neognathae</taxon>
        <taxon>Neoaves</taxon>
        <taxon>Charadriiformes</taxon>
        <taxon>Scolopacidae</taxon>
        <taxon>Arenaria</taxon>
    </lineage>
</organism>
<evidence type="ECO:0000313" key="2">
    <source>
        <dbReference type="Proteomes" id="UP000541811"/>
    </source>
</evidence>
<dbReference type="PANTHER" id="PTHR13387">
    <property type="entry name" value="PROTEIN HGH1 HOMOLOG"/>
    <property type="match status" value="1"/>
</dbReference>
<comment type="caution">
    <text evidence="1">The sequence shown here is derived from an EMBL/GenBank/DDBJ whole genome shotgun (WGS) entry which is preliminary data.</text>
</comment>
<evidence type="ECO:0000313" key="1">
    <source>
        <dbReference type="EMBL" id="NXK26503.1"/>
    </source>
</evidence>
<dbReference type="AlphaFoldDB" id="A0A7L0I570"/>
<dbReference type="EMBL" id="VXAK01021939">
    <property type="protein sequence ID" value="NXK26503.1"/>
    <property type="molecule type" value="Genomic_DNA"/>
</dbReference>
<feature type="non-terminal residue" evidence="1">
    <location>
        <position position="99"/>
    </location>
</feature>
<sequence length="99" mass="10926">RERGCGLGPLLQALGEPQPPPQLGPLLCNLSQLPEGRRGLLDRSRYGSGVMTWGCGGVSPLSRCDRPSFRRRSVQRLLPFTQYKDSTVHRRGIVGALRD</sequence>